<dbReference type="Pfam" id="PF08676">
    <property type="entry name" value="MutL_C"/>
    <property type="match status" value="1"/>
</dbReference>
<name>U6MJR1_9EIME</name>
<dbReference type="GeneID" id="25477154"/>
<dbReference type="InterPro" id="IPR038973">
    <property type="entry name" value="MutL/Mlh/Pms-like"/>
</dbReference>
<feature type="region of interest" description="Disordered" evidence="3">
    <location>
        <begin position="1012"/>
        <end position="1044"/>
    </location>
</feature>
<dbReference type="SMART" id="SM00853">
    <property type="entry name" value="MutL_C"/>
    <property type="match status" value="1"/>
</dbReference>
<dbReference type="PROSITE" id="PS00058">
    <property type="entry name" value="DNA_MISMATCH_REPAIR_1"/>
    <property type="match status" value="1"/>
</dbReference>
<dbReference type="OrthoDB" id="10263226at2759"/>
<dbReference type="SMART" id="SM01340">
    <property type="entry name" value="DNA_mis_repair"/>
    <property type="match status" value="1"/>
</dbReference>
<dbReference type="GO" id="GO:0140664">
    <property type="term" value="F:ATP-dependent DNA damage sensor activity"/>
    <property type="evidence" value="ECO:0007669"/>
    <property type="project" value="InterPro"/>
</dbReference>
<dbReference type="InterPro" id="IPR037198">
    <property type="entry name" value="MutL_C_sf"/>
</dbReference>
<dbReference type="InterPro" id="IPR002099">
    <property type="entry name" value="MutL/Mlh/PMS"/>
</dbReference>
<evidence type="ECO:0000313" key="7">
    <source>
        <dbReference type="Proteomes" id="UP000030754"/>
    </source>
</evidence>
<keyword evidence="7" id="KW-1185">Reference proteome</keyword>
<organism evidence="6 7">
    <name type="scientific">Eimeria necatrix</name>
    <dbReference type="NCBI Taxonomy" id="51315"/>
    <lineage>
        <taxon>Eukaryota</taxon>
        <taxon>Sar</taxon>
        <taxon>Alveolata</taxon>
        <taxon>Apicomplexa</taxon>
        <taxon>Conoidasida</taxon>
        <taxon>Coccidia</taxon>
        <taxon>Eucoccidiorida</taxon>
        <taxon>Eimeriorina</taxon>
        <taxon>Eimeriidae</taxon>
        <taxon>Eimeria</taxon>
    </lineage>
</organism>
<dbReference type="PANTHER" id="PTHR10073:SF52">
    <property type="entry name" value="MISMATCH REPAIR ENDONUCLEASE PMS2"/>
    <property type="match status" value="1"/>
</dbReference>
<dbReference type="SUPFAM" id="SSF118116">
    <property type="entry name" value="DNA mismatch repair protein MutL"/>
    <property type="match status" value="2"/>
</dbReference>
<dbReference type="GO" id="GO:0016887">
    <property type="term" value="F:ATP hydrolysis activity"/>
    <property type="evidence" value="ECO:0007669"/>
    <property type="project" value="InterPro"/>
</dbReference>
<dbReference type="InterPro" id="IPR042120">
    <property type="entry name" value="MutL_C_dimsub"/>
</dbReference>
<evidence type="ECO:0000313" key="6">
    <source>
        <dbReference type="EMBL" id="CDJ64472.1"/>
    </source>
</evidence>
<dbReference type="InterPro" id="IPR014721">
    <property type="entry name" value="Ribsml_uS5_D2-typ_fold_subgr"/>
</dbReference>
<reference evidence="6" key="2">
    <citation type="submission" date="2013-10" db="EMBL/GenBank/DDBJ databases">
        <authorList>
            <person name="Aslett M."/>
        </authorList>
    </citation>
    <scope>NUCLEOTIDE SEQUENCE [LARGE SCALE GENOMIC DNA]</scope>
    <source>
        <strain evidence="6">Houghton</strain>
    </source>
</reference>
<feature type="compositionally biased region" description="Polar residues" evidence="3">
    <location>
        <begin position="1221"/>
        <end position="1234"/>
    </location>
</feature>
<dbReference type="FunFam" id="3.30.565.10:FF:000017">
    <property type="entry name" value="PMS1 homolog 1, mismatch repair system component"/>
    <property type="match status" value="1"/>
</dbReference>
<dbReference type="Gene3D" id="3.30.1540.20">
    <property type="entry name" value="MutL, C-terminal domain, dimerisation subdomain"/>
    <property type="match status" value="1"/>
</dbReference>
<feature type="region of interest" description="Disordered" evidence="3">
    <location>
        <begin position="1221"/>
        <end position="1278"/>
    </location>
</feature>
<dbReference type="RefSeq" id="XP_013432939.1">
    <property type="nucleotide sequence ID" value="XM_013577485.1"/>
</dbReference>
<protein>
    <submittedName>
        <fullName evidence="6">DNA mismatch repair protein, putative</fullName>
    </submittedName>
</protein>
<dbReference type="InterPro" id="IPR014762">
    <property type="entry name" value="DNA_mismatch_repair_CS"/>
</dbReference>
<dbReference type="EMBL" id="HG722954">
    <property type="protein sequence ID" value="CDJ64472.1"/>
    <property type="molecule type" value="Genomic_DNA"/>
</dbReference>
<feature type="compositionally biased region" description="Basic and acidic residues" evidence="3">
    <location>
        <begin position="521"/>
        <end position="538"/>
    </location>
</feature>
<feature type="region of interest" description="Disordered" evidence="3">
    <location>
        <begin position="1"/>
        <end position="21"/>
    </location>
</feature>
<dbReference type="InterPro" id="IPR013507">
    <property type="entry name" value="DNA_mismatch_S5_2-like"/>
</dbReference>
<dbReference type="Gene3D" id="3.30.565.10">
    <property type="entry name" value="Histidine kinase-like ATPase, C-terminal domain"/>
    <property type="match status" value="1"/>
</dbReference>
<gene>
    <name evidence="6" type="ORF">ENH_00070210</name>
</gene>
<dbReference type="GO" id="GO:0005524">
    <property type="term" value="F:ATP binding"/>
    <property type="evidence" value="ECO:0007669"/>
    <property type="project" value="InterPro"/>
</dbReference>
<dbReference type="Gene3D" id="3.30.230.10">
    <property type="match status" value="1"/>
</dbReference>
<dbReference type="Proteomes" id="UP000030754">
    <property type="component" value="Unassembled WGS sequence"/>
</dbReference>
<dbReference type="InterPro" id="IPR020568">
    <property type="entry name" value="Ribosomal_Su5_D2-typ_SF"/>
</dbReference>
<dbReference type="VEuPathDB" id="ToxoDB:ENH_00070210"/>
<accession>U6MJR1</accession>
<keyword evidence="2" id="KW-0227">DNA damage</keyword>
<evidence type="ECO:0000256" key="3">
    <source>
        <dbReference type="SAM" id="MobiDB-lite"/>
    </source>
</evidence>
<comment type="similarity">
    <text evidence="1">Belongs to the DNA mismatch repair MutL/HexB family.</text>
</comment>
<sequence>MATTPPQQRGDDEDFSLSSTPTCQAISDPYHECYPCLAPQQEERPTSSRRSECLAEDFYSGTTTVHNADGGAEAGCFGRPRCNMPARMDSSNNSDRLTDLSGFSAPVLAPPLPSQATPNTSHGRRIARISADTAAALSSQQVVIDLKSICKELVENSLDAGATSIEIRLMDCGLGGVEVRDNGCGISPEDLDLLGCRHATSKITTFEDVYSKLDSLGFRGEALSSLCYVARVSLVTRCRTADFGTRLIFDSKGKQVARDATAREVGTTVIVEDIFGRMPLRRRTMEQAKQRQLQDALALMQRIALLHATACRIVLSNFDPKTGGRTTFLATKGTSSSLLEAALSVYGPKQLAACTELTLSGNDPGREWRLEAVISRPPHGIRSASLQHFFVKRRAVEFPPLLQKLLNKKWKEVSSRGLFPVCLGFLELDASLLDINMRQAITLHLLLCSLKDKQQVLIAVEKDIAQALLEAISKILAPSVGSLEHETYKKQRQLSIEHSTLSSSPAGFETQQVLQQPEDQEQQRHQEAAYEPSRHERLPMVGAPNEAFNAYGRGSQLRDKHAQQVLAGADCRIPHAGTDVETSKVTSNLPLEATPPLRGMELFVLPTHTGENEEIVTRPRGTVPKGDFAGSVGSVTCGDPPLGDALQHRRPLFSCCQHRATSVVGDLGALSGFPEKPRQHQSYQRVLPEDHLTPNSGHTFSPQHCNVDVDKSRTSSADSLSVSLYTEVPADLSRTPPPETEEETDMLVEEILEAAVGECHLDLEETCSVRIHGFSAPHRTCIDHNISYRDKEIASTVRSQLWLDAPANFSLDNLGLRAADKRTDSDFFLFEKNFFSDLMLVGQFNEGFIIAALRRNRRRCLVPQITQAEGYSNKTCNVKYAENSGNSSSSTEVTRKGCEEIEEVVTSLFIVDQHASDEKRIFEALNADFNPRMQPLIAPLKLSLPADLLAAVDAYTPHLSSNGFACVISGPICAHRPFTQSFVAVNSSQSSSIASTSSASLKSVSQSLSCSQQLQQEKQEPSQLITAGARAAERQTSGGVVSEGDDADQEERYCFLTGVPVIEGKQLGASDFIEFLSALASEDQGKAIWKGTMPQPSAPLGARKGEPTQSNCPHHRVLQYRPSRVWDILASKACRSAVMIGNPLPPHRQMAILRRMADLQLPFNCPHGRPTMRHLVDLGASAGQADERFSSGSSRAGIQIVQPNGVPLDPASCIRGSENATFAHSDDNGNCQEGSTGGARQKRRPSSDWQGMESRPTKIPTCRAPRGGTVTDRNEQGGDFCGQPLGRCSVLSPPADEGMPSIFSEDEVEFEDSKGLEIATRTAEAPLIQKSLGGLPMDEAPVDEAQGGLAGLRLTFIG</sequence>
<proteinExistence type="inferred from homology"/>
<evidence type="ECO:0000256" key="1">
    <source>
        <dbReference type="ARBA" id="ARBA00006082"/>
    </source>
</evidence>
<dbReference type="CDD" id="cd00782">
    <property type="entry name" value="MutL_Trans"/>
    <property type="match status" value="1"/>
</dbReference>
<dbReference type="NCBIfam" id="TIGR00585">
    <property type="entry name" value="mutl"/>
    <property type="match status" value="1"/>
</dbReference>
<feature type="region of interest" description="Disordered" evidence="3">
    <location>
        <begin position="513"/>
        <end position="539"/>
    </location>
</feature>
<evidence type="ECO:0000256" key="2">
    <source>
        <dbReference type="ARBA" id="ARBA00022763"/>
    </source>
</evidence>
<dbReference type="InterPro" id="IPR014790">
    <property type="entry name" value="MutL_C"/>
</dbReference>
<dbReference type="SUPFAM" id="SSF55874">
    <property type="entry name" value="ATPase domain of HSP90 chaperone/DNA topoisomerase II/histidine kinase"/>
    <property type="match status" value="1"/>
</dbReference>
<reference evidence="6" key="1">
    <citation type="submission" date="2013-10" db="EMBL/GenBank/DDBJ databases">
        <title>Genomic analysis of the causative agents of coccidiosis in chickens.</title>
        <authorList>
            <person name="Reid A.J."/>
            <person name="Blake D."/>
            <person name="Billington K."/>
            <person name="Browne H."/>
            <person name="Dunn M."/>
            <person name="Hung S."/>
            <person name="Kawahara F."/>
            <person name="Miranda-Saavedra D."/>
            <person name="Mourier T."/>
            <person name="Nagra H."/>
            <person name="Otto T.D."/>
            <person name="Rawlings N."/>
            <person name="Sanchez A."/>
            <person name="Sanders M."/>
            <person name="Subramaniam C."/>
            <person name="Tay Y."/>
            <person name="Dear P."/>
            <person name="Doerig C."/>
            <person name="Gruber A."/>
            <person name="Parkinson J."/>
            <person name="Shirley M."/>
            <person name="Wan K.L."/>
            <person name="Berriman M."/>
            <person name="Tomley F."/>
            <person name="Pain A."/>
        </authorList>
    </citation>
    <scope>NUCLEOTIDE SEQUENCE [LARGE SCALE GENOMIC DNA]</scope>
    <source>
        <strain evidence="6">Houghton</strain>
    </source>
</reference>
<dbReference type="GO" id="GO:0032389">
    <property type="term" value="C:MutLalpha complex"/>
    <property type="evidence" value="ECO:0007669"/>
    <property type="project" value="TreeGrafter"/>
</dbReference>
<dbReference type="GO" id="GO:0030983">
    <property type="term" value="F:mismatched DNA binding"/>
    <property type="evidence" value="ECO:0007669"/>
    <property type="project" value="InterPro"/>
</dbReference>
<evidence type="ECO:0000259" key="5">
    <source>
        <dbReference type="SMART" id="SM01340"/>
    </source>
</evidence>
<feature type="domain" description="MutL C-terminal dimerisation" evidence="4">
    <location>
        <begin position="840"/>
        <end position="1144"/>
    </location>
</feature>
<evidence type="ECO:0000259" key="4">
    <source>
        <dbReference type="SMART" id="SM00853"/>
    </source>
</evidence>
<dbReference type="InterPro" id="IPR036890">
    <property type="entry name" value="HATPase_C_sf"/>
</dbReference>
<feature type="domain" description="DNA mismatch repair protein S5" evidence="5">
    <location>
        <begin position="342"/>
        <end position="477"/>
    </location>
</feature>
<dbReference type="SUPFAM" id="SSF54211">
    <property type="entry name" value="Ribosomal protein S5 domain 2-like"/>
    <property type="match status" value="1"/>
</dbReference>
<dbReference type="Pfam" id="PF13589">
    <property type="entry name" value="HATPase_c_3"/>
    <property type="match status" value="1"/>
</dbReference>
<dbReference type="Pfam" id="PF01119">
    <property type="entry name" value="DNA_mis_repair"/>
    <property type="match status" value="1"/>
</dbReference>
<dbReference type="GO" id="GO:0006298">
    <property type="term" value="P:mismatch repair"/>
    <property type="evidence" value="ECO:0007669"/>
    <property type="project" value="InterPro"/>
</dbReference>
<dbReference type="PANTHER" id="PTHR10073">
    <property type="entry name" value="DNA MISMATCH REPAIR PROTEIN MLH, PMS, MUTL"/>
    <property type="match status" value="1"/>
</dbReference>
<dbReference type="CDD" id="cd16926">
    <property type="entry name" value="HATPase_MutL-MLH-PMS-like"/>
    <property type="match status" value="1"/>
</dbReference>